<name>A0A1G9CL36_9ACTN</name>
<protein>
    <submittedName>
        <fullName evidence="2">Nucleoside-diphosphate-sugar epimerase</fullName>
    </submittedName>
</protein>
<feature type="domain" description="RmlD-like substrate binding" evidence="1">
    <location>
        <begin position="85"/>
        <end position="169"/>
    </location>
</feature>
<dbReference type="InterPro" id="IPR051783">
    <property type="entry name" value="NAD(P)-dependent_oxidoreduct"/>
</dbReference>
<dbReference type="PANTHER" id="PTHR48079:SF6">
    <property type="entry name" value="NAD(P)-BINDING DOMAIN-CONTAINING PROTEIN-RELATED"/>
    <property type="match status" value="1"/>
</dbReference>
<organism evidence="2 3">
    <name type="scientific">Glycomyces sambucus</name>
    <dbReference type="NCBI Taxonomy" id="380244"/>
    <lineage>
        <taxon>Bacteria</taxon>
        <taxon>Bacillati</taxon>
        <taxon>Actinomycetota</taxon>
        <taxon>Actinomycetes</taxon>
        <taxon>Glycomycetales</taxon>
        <taxon>Glycomycetaceae</taxon>
        <taxon>Glycomyces</taxon>
    </lineage>
</organism>
<dbReference type="Pfam" id="PF04321">
    <property type="entry name" value="RmlD_sub_bind"/>
    <property type="match status" value="1"/>
</dbReference>
<keyword evidence="3" id="KW-1185">Reference proteome</keyword>
<dbReference type="Gene3D" id="3.40.50.720">
    <property type="entry name" value="NAD(P)-binding Rossmann-like Domain"/>
    <property type="match status" value="1"/>
</dbReference>
<evidence type="ECO:0000313" key="3">
    <source>
        <dbReference type="Proteomes" id="UP000198662"/>
    </source>
</evidence>
<reference evidence="3" key="1">
    <citation type="submission" date="2016-10" db="EMBL/GenBank/DDBJ databases">
        <authorList>
            <person name="Varghese N."/>
            <person name="Submissions S."/>
        </authorList>
    </citation>
    <scope>NUCLEOTIDE SEQUENCE [LARGE SCALE GENOMIC DNA]</scope>
    <source>
        <strain evidence="3">CGMCC 4.3147</strain>
    </source>
</reference>
<dbReference type="PANTHER" id="PTHR48079">
    <property type="entry name" value="PROTEIN YEEZ"/>
    <property type="match status" value="1"/>
</dbReference>
<dbReference type="GO" id="GO:0004029">
    <property type="term" value="F:aldehyde dehydrogenase (NAD+) activity"/>
    <property type="evidence" value="ECO:0007669"/>
    <property type="project" value="TreeGrafter"/>
</dbReference>
<gene>
    <name evidence="2" type="ORF">SAMN05216298_0388</name>
</gene>
<dbReference type="RefSeq" id="WP_091041829.1">
    <property type="nucleotide sequence ID" value="NZ_FNGF01000001.1"/>
</dbReference>
<dbReference type="InterPro" id="IPR036291">
    <property type="entry name" value="NAD(P)-bd_dom_sf"/>
</dbReference>
<dbReference type="SUPFAM" id="SSF51735">
    <property type="entry name" value="NAD(P)-binding Rossmann-fold domains"/>
    <property type="match status" value="1"/>
</dbReference>
<dbReference type="STRING" id="380244.SAMN05216298_0388"/>
<dbReference type="InterPro" id="IPR029903">
    <property type="entry name" value="RmlD-like-bd"/>
</dbReference>
<dbReference type="EMBL" id="FNGF01000001">
    <property type="protein sequence ID" value="SDK52164.1"/>
    <property type="molecule type" value="Genomic_DNA"/>
</dbReference>
<dbReference type="Proteomes" id="UP000198662">
    <property type="component" value="Unassembled WGS sequence"/>
</dbReference>
<sequence length="274" mass="29654">MNGSSVLLFGCGKVGVRLGGALIASGHRVFAVRRRIEALPEAFTGIALDYREPFAAALPEVDAMVVTLTPDRAERDSPDLTTPLHRLAAALPVRPRRVVLVSSTGVFSGDPGIRPLTEDDAPRPRNARSQALLDSEDEARHLFDAVVVRPAGIYGPGREHLLRQVARGAVIDRERRTNRVHETDLVRALHELVRSPEPPRTLHAVDGRPASLGEVTDHIARRLGVPAPPASDAGPSGHVVSGERFASFMGTLAYPDYRSGYDEIIASGGVERWR</sequence>
<evidence type="ECO:0000313" key="2">
    <source>
        <dbReference type="EMBL" id="SDK52164.1"/>
    </source>
</evidence>
<evidence type="ECO:0000259" key="1">
    <source>
        <dbReference type="Pfam" id="PF04321"/>
    </source>
</evidence>
<dbReference type="OrthoDB" id="9808276at2"/>
<dbReference type="GO" id="GO:0005737">
    <property type="term" value="C:cytoplasm"/>
    <property type="evidence" value="ECO:0007669"/>
    <property type="project" value="TreeGrafter"/>
</dbReference>
<proteinExistence type="predicted"/>
<dbReference type="AlphaFoldDB" id="A0A1G9CL36"/>
<accession>A0A1G9CL36</accession>